<comment type="caution">
    <text evidence="1">The sequence shown here is derived from an EMBL/GenBank/DDBJ whole genome shotgun (WGS) entry which is preliminary data.</text>
</comment>
<keyword evidence="2" id="KW-1185">Reference proteome</keyword>
<reference evidence="1 2" key="1">
    <citation type="submission" date="2020-03" db="EMBL/GenBank/DDBJ databases">
        <title>Roseomonas selenitidurans sp. nov. isolated from urban soil.</title>
        <authorList>
            <person name="Liu H."/>
        </authorList>
    </citation>
    <scope>NUCLEOTIDE SEQUENCE [LARGE SCALE GENOMIC DNA]</scope>
    <source>
        <strain evidence="1 2">BU-1</strain>
    </source>
</reference>
<sequence>MTRYIVIWRDGRGAEVARDVFAGIGRPAVLTFARDQQYRHPTHSFRILEETVDA</sequence>
<dbReference type="RefSeq" id="WP_168027795.1">
    <property type="nucleotide sequence ID" value="NZ_JAAVNE010000005.1"/>
</dbReference>
<evidence type="ECO:0000313" key="1">
    <source>
        <dbReference type="EMBL" id="NKC30173.1"/>
    </source>
</evidence>
<organism evidence="1 2">
    <name type="scientific">Falsiroseomonas selenitidurans</name>
    <dbReference type="NCBI Taxonomy" id="2716335"/>
    <lineage>
        <taxon>Bacteria</taxon>
        <taxon>Pseudomonadati</taxon>
        <taxon>Pseudomonadota</taxon>
        <taxon>Alphaproteobacteria</taxon>
        <taxon>Acetobacterales</taxon>
        <taxon>Roseomonadaceae</taxon>
        <taxon>Falsiroseomonas</taxon>
    </lineage>
</organism>
<dbReference type="EMBL" id="JAAVNE010000005">
    <property type="protein sequence ID" value="NKC30173.1"/>
    <property type="molecule type" value="Genomic_DNA"/>
</dbReference>
<gene>
    <name evidence="1" type="ORF">HEQ75_04820</name>
</gene>
<evidence type="ECO:0000313" key="2">
    <source>
        <dbReference type="Proteomes" id="UP000787635"/>
    </source>
</evidence>
<name>A0ABX1E2X7_9PROT</name>
<dbReference type="Proteomes" id="UP000787635">
    <property type="component" value="Unassembled WGS sequence"/>
</dbReference>
<proteinExistence type="predicted"/>
<protein>
    <submittedName>
        <fullName evidence="1">Uncharacterized protein</fullName>
    </submittedName>
</protein>
<accession>A0ABX1E2X7</accession>